<organism evidence="1 2">
    <name type="scientific">Aquimarina amphilecti</name>
    <dbReference type="NCBI Taxonomy" id="1038014"/>
    <lineage>
        <taxon>Bacteria</taxon>
        <taxon>Pseudomonadati</taxon>
        <taxon>Bacteroidota</taxon>
        <taxon>Flavobacteriia</taxon>
        <taxon>Flavobacteriales</taxon>
        <taxon>Flavobacteriaceae</taxon>
        <taxon>Aquimarina</taxon>
    </lineage>
</organism>
<dbReference type="Proteomes" id="UP000198521">
    <property type="component" value="Unassembled WGS sequence"/>
</dbReference>
<evidence type="ECO:0000313" key="1">
    <source>
        <dbReference type="EMBL" id="SEM08559.1"/>
    </source>
</evidence>
<dbReference type="EMBL" id="FOAB01000008">
    <property type="protein sequence ID" value="SEM08559.1"/>
    <property type="molecule type" value="Genomic_DNA"/>
</dbReference>
<protein>
    <submittedName>
        <fullName evidence="1">Uncharacterized protein</fullName>
    </submittedName>
</protein>
<dbReference type="OrthoDB" id="1420384at2"/>
<keyword evidence="2" id="KW-1185">Reference proteome</keyword>
<dbReference type="RefSeq" id="WP_091411877.1">
    <property type="nucleotide sequence ID" value="NZ_FOAB01000008.1"/>
</dbReference>
<sequence>MIKTVKVLLVICVVILSLECCKSELDPRTIVLKSLEAHGGLEKWNRVKEISYKKTTVLYDSLGAIEKQIVQTHKNTFNPKFKAEMIWVEDTIQKKVILENDKISVYFDDVLQSSPELQKKYYNSITAAHYVIWQPFKLLDKTVTLSYVGIDTVEDEEVDVVKASYFKPNGSPSNTWWYYFDVKSYKLIGNMVHHGTTYSYIVNTKHEDKTGLSLNAKRKSYLTDSLRNPKFLRADYTYEILEFN</sequence>
<accession>A0A1H7VI27</accession>
<proteinExistence type="predicted"/>
<dbReference type="AlphaFoldDB" id="A0A1H7VI27"/>
<reference evidence="1 2" key="1">
    <citation type="submission" date="2016-10" db="EMBL/GenBank/DDBJ databases">
        <authorList>
            <person name="de Groot N.N."/>
        </authorList>
    </citation>
    <scope>NUCLEOTIDE SEQUENCE [LARGE SCALE GENOMIC DNA]</scope>
    <source>
        <strain evidence="1 2">DSM 25232</strain>
    </source>
</reference>
<evidence type="ECO:0000313" key="2">
    <source>
        <dbReference type="Proteomes" id="UP000198521"/>
    </source>
</evidence>
<name>A0A1H7VI27_AQUAM</name>
<gene>
    <name evidence="1" type="ORF">SAMN04487910_4106</name>
</gene>